<sequence length="146" mass="16285">MKKSIMGATALSLLAITSCQNIKDQKNDPQVLSAKAIEIHDLIMPQISTFDKHTVFVDSLLGSLSVLKKANPSLDTNATRQELTTLKSDLESATDDMMTWMKEYTPDSTNADYQKAEVDRITQLQSKFEKVSKDADRVLTPYTTKP</sequence>
<evidence type="ECO:0000313" key="1">
    <source>
        <dbReference type="EMBL" id="MFD2546228.1"/>
    </source>
</evidence>
<dbReference type="PROSITE" id="PS51257">
    <property type="entry name" value="PROKAR_LIPOPROTEIN"/>
    <property type="match status" value="1"/>
</dbReference>
<keyword evidence="2" id="KW-1185">Reference proteome</keyword>
<proteinExistence type="predicted"/>
<protein>
    <submittedName>
        <fullName evidence="1">Transposase</fullName>
    </submittedName>
</protein>
<name>A0ABW5KDR7_9SPHI</name>
<comment type="caution">
    <text evidence="1">The sequence shown here is derived from an EMBL/GenBank/DDBJ whole genome shotgun (WGS) entry which is preliminary data.</text>
</comment>
<dbReference type="EMBL" id="JBHULR010000001">
    <property type="protein sequence ID" value="MFD2546228.1"/>
    <property type="molecule type" value="Genomic_DNA"/>
</dbReference>
<dbReference type="RefSeq" id="WP_380899813.1">
    <property type="nucleotide sequence ID" value="NZ_JBHUEG010000002.1"/>
</dbReference>
<reference evidence="2" key="1">
    <citation type="journal article" date="2019" name="Int. J. Syst. Evol. Microbiol.">
        <title>The Global Catalogue of Microorganisms (GCM) 10K type strain sequencing project: providing services to taxonomists for standard genome sequencing and annotation.</title>
        <authorList>
            <consortium name="The Broad Institute Genomics Platform"/>
            <consortium name="The Broad Institute Genome Sequencing Center for Infectious Disease"/>
            <person name="Wu L."/>
            <person name="Ma J."/>
        </authorList>
    </citation>
    <scope>NUCLEOTIDE SEQUENCE [LARGE SCALE GENOMIC DNA]</scope>
    <source>
        <strain evidence="2">KCTC 42662</strain>
    </source>
</reference>
<dbReference type="Proteomes" id="UP001597545">
    <property type="component" value="Unassembled WGS sequence"/>
</dbReference>
<gene>
    <name evidence="1" type="ORF">ACFSR5_01070</name>
</gene>
<evidence type="ECO:0000313" key="2">
    <source>
        <dbReference type="Proteomes" id="UP001597545"/>
    </source>
</evidence>
<organism evidence="1 2">
    <name type="scientific">Sphingobacterium suaedae</name>
    <dbReference type="NCBI Taxonomy" id="1686402"/>
    <lineage>
        <taxon>Bacteria</taxon>
        <taxon>Pseudomonadati</taxon>
        <taxon>Bacteroidota</taxon>
        <taxon>Sphingobacteriia</taxon>
        <taxon>Sphingobacteriales</taxon>
        <taxon>Sphingobacteriaceae</taxon>
        <taxon>Sphingobacterium</taxon>
    </lineage>
</organism>
<accession>A0ABW5KDR7</accession>